<feature type="coiled-coil region" evidence="16">
    <location>
        <begin position="926"/>
        <end position="953"/>
    </location>
</feature>
<dbReference type="Gene3D" id="2.30.30.40">
    <property type="entry name" value="SH3 Domains"/>
    <property type="match status" value="1"/>
</dbReference>
<reference evidence="20 21" key="1">
    <citation type="journal article" date="2024" name="Proc. Natl. Acad. Sci. U.S.A.">
        <title>The genetic regulatory architecture and epigenomic basis for age-related changes in rattlesnake venom.</title>
        <authorList>
            <person name="Hogan M.P."/>
            <person name="Holding M.L."/>
            <person name="Nystrom G.S."/>
            <person name="Colston T.J."/>
            <person name="Bartlett D.A."/>
            <person name="Mason A.J."/>
            <person name="Ellsworth S.A."/>
            <person name="Rautsaw R.M."/>
            <person name="Lawrence K.C."/>
            <person name="Strickland J.L."/>
            <person name="He B."/>
            <person name="Fraser P."/>
            <person name="Margres M.J."/>
            <person name="Gilbert D.M."/>
            <person name="Gibbs H.L."/>
            <person name="Parkinson C.L."/>
            <person name="Rokyta D.R."/>
        </authorList>
    </citation>
    <scope>NUCLEOTIDE SEQUENCE [LARGE SCALE GENOMIC DNA]</scope>
    <source>
        <strain evidence="20">DRR0105</strain>
    </source>
</reference>
<dbReference type="GO" id="GO:0005925">
    <property type="term" value="C:focal adhesion"/>
    <property type="evidence" value="ECO:0007669"/>
    <property type="project" value="TreeGrafter"/>
</dbReference>
<evidence type="ECO:0000256" key="1">
    <source>
        <dbReference type="ARBA" id="ARBA00004245"/>
    </source>
</evidence>
<dbReference type="GO" id="GO:0042060">
    <property type="term" value="P:wound healing"/>
    <property type="evidence" value="ECO:0007669"/>
    <property type="project" value="TreeGrafter"/>
</dbReference>
<dbReference type="PANTHER" id="PTHR23169">
    <property type="entry name" value="ENVOPLAKIN"/>
    <property type="match status" value="1"/>
</dbReference>
<comment type="caution">
    <text evidence="20">The sequence shown here is derived from an EMBL/GenBank/DDBJ whole genome shotgun (WGS) entry which is preliminary data.</text>
</comment>
<dbReference type="EMBL" id="JAOTOJ010000001">
    <property type="protein sequence ID" value="KAK9411333.1"/>
    <property type="molecule type" value="Genomic_DNA"/>
</dbReference>
<accession>A0AAW1CCA7</accession>
<keyword evidence="5 15" id="KW-0728">SH3 domain</keyword>
<dbReference type="Pfam" id="PF21097">
    <property type="entry name" value="SR_plectin_7"/>
    <property type="match status" value="1"/>
</dbReference>
<dbReference type="FunFam" id="3.90.1290.10:FF:000001">
    <property type="entry name" value="Plectin a"/>
    <property type="match status" value="1"/>
</dbReference>
<dbReference type="PROSITE" id="PS00019">
    <property type="entry name" value="ACTININ_1"/>
    <property type="match status" value="1"/>
</dbReference>
<dbReference type="GO" id="GO:0042995">
    <property type="term" value="C:cell projection"/>
    <property type="evidence" value="ECO:0007669"/>
    <property type="project" value="UniProtKB-SubCell"/>
</dbReference>
<dbReference type="InterPro" id="IPR035915">
    <property type="entry name" value="Plakin_repeat_sf"/>
</dbReference>
<keyword evidence="12" id="KW-0009">Actin-binding</keyword>
<dbReference type="GO" id="GO:0030056">
    <property type="term" value="C:hemidesmosome"/>
    <property type="evidence" value="ECO:0007669"/>
    <property type="project" value="TreeGrafter"/>
</dbReference>
<evidence type="ECO:0000259" key="18">
    <source>
        <dbReference type="PROSITE" id="PS50002"/>
    </source>
</evidence>
<evidence type="ECO:0000313" key="20">
    <source>
        <dbReference type="EMBL" id="KAK9411333.1"/>
    </source>
</evidence>
<dbReference type="InterPro" id="IPR036872">
    <property type="entry name" value="CH_dom_sf"/>
</dbReference>
<dbReference type="FunFam" id="1.20.58.60:FF:000027">
    <property type="entry name" value="Microtubule-actin cross-linking factor 1"/>
    <property type="match status" value="1"/>
</dbReference>
<dbReference type="Gene3D" id="3.90.1290.10">
    <property type="entry name" value="Plakin repeat"/>
    <property type="match status" value="2"/>
</dbReference>
<dbReference type="FunFam" id="1.20.58.60:FF:000010">
    <property type="entry name" value="plectin isoform X2"/>
    <property type="match status" value="1"/>
</dbReference>
<evidence type="ECO:0000256" key="13">
    <source>
        <dbReference type="ARBA" id="ARBA00023212"/>
    </source>
</evidence>
<dbReference type="GO" id="GO:0045104">
    <property type="term" value="P:intermediate filament cytoskeleton organization"/>
    <property type="evidence" value="ECO:0007669"/>
    <property type="project" value="InterPro"/>
</dbReference>
<organism evidence="20 21">
    <name type="scientific">Crotalus adamanteus</name>
    <name type="common">Eastern diamondback rattlesnake</name>
    <dbReference type="NCBI Taxonomy" id="8729"/>
    <lineage>
        <taxon>Eukaryota</taxon>
        <taxon>Metazoa</taxon>
        <taxon>Chordata</taxon>
        <taxon>Craniata</taxon>
        <taxon>Vertebrata</taxon>
        <taxon>Euteleostomi</taxon>
        <taxon>Lepidosauria</taxon>
        <taxon>Squamata</taxon>
        <taxon>Bifurcata</taxon>
        <taxon>Unidentata</taxon>
        <taxon>Episquamata</taxon>
        <taxon>Toxicofera</taxon>
        <taxon>Serpentes</taxon>
        <taxon>Colubroidea</taxon>
        <taxon>Viperidae</taxon>
        <taxon>Crotalinae</taxon>
        <taxon>Crotalus</taxon>
    </lineage>
</organism>
<keyword evidence="14" id="KW-0966">Cell projection</keyword>
<keyword evidence="7" id="KW-0597">Phosphoprotein</keyword>
<dbReference type="Gene3D" id="1.10.418.10">
    <property type="entry name" value="Calponin-like domain"/>
    <property type="match status" value="2"/>
</dbReference>
<dbReference type="PROSITE" id="PS50021">
    <property type="entry name" value="CH"/>
    <property type="match status" value="2"/>
</dbReference>
<dbReference type="GO" id="GO:0005882">
    <property type="term" value="C:intermediate filament"/>
    <property type="evidence" value="ECO:0007669"/>
    <property type="project" value="TreeGrafter"/>
</dbReference>
<dbReference type="Proteomes" id="UP001474421">
    <property type="component" value="Unassembled WGS sequence"/>
</dbReference>
<dbReference type="GO" id="GO:0005198">
    <property type="term" value="F:structural molecule activity"/>
    <property type="evidence" value="ECO:0007669"/>
    <property type="project" value="TreeGrafter"/>
</dbReference>
<dbReference type="InterPro" id="IPR041615">
    <property type="entry name" value="Desmoplakin_SH3"/>
</dbReference>
<keyword evidence="10" id="KW-0965">Cell junction</keyword>
<dbReference type="FunFam" id="1.20.58.60:FF:000060">
    <property type="entry name" value="dystonin isoform X2"/>
    <property type="match status" value="1"/>
</dbReference>
<dbReference type="Pfam" id="PF00435">
    <property type="entry name" value="Spectrin"/>
    <property type="match status" value="1"/>
</dbReference>
<dbReference type="PROSITE" id="PS00020">
    <property type="entry name" value="ACTININ_2"/>
    <property type="match status" value="1"/>
</dbReference>
<dbReference type="SMART" id="SM00033">
    <property type="entry name" value="CH"/>
    <property type="match status" value="2"/>
</dbReference>
<dbReference type="Pfam" id="PF00681">
    <property type="entry name" value="Plectin"/>
    <property type="match status" value="5"/>
</dbReference>
<comment type="subcellular location">
    <subcellularLocation>
        <location evidence="2">Cell junction</location>
    </subcellularLocation>
    <subcellularLocation>
        <location evidence="3">Cell projection</location>
    </subcellularLocation>
    <subcellularLocation>
        <location evidence="1">Cytoplasm</location>
        <location evidence="1">Cytoskeleton</location>
    </subcellularLocation>
</comment>
<dbReference type="SMART" id="SM00250">
    <property type="entry name" value="PLEC"/>
    <property type="match status" value="10"/>
</dbReference>
<dbReference type="FunFam" id="2.30.30.40:FF:000011">
    <property type="entry name" value="Microtubule-actin cross-linking factor 1"/>
    <property type="match status" value="1"/>
</dbReference>
<dbReference type="GO" id="GO:0003779">
    <property type="term" value="F:actin binding"/>
    <property type="evidence" value="ECO:0007669"/>
    <property type="project" value="UniProtKB-KW"/>
</dbReference>
<keyword evidence="11 16" id="KW-0175">Coiled coil</keyword>
<dbReference type="CDD" id="cd00176">
    <property type="entry name" value="SPEC"/>
    <property type="match status" value="1"/>
</dbReference>
<evidence type="ECO:0000256" key="5">
    <source>
        <dbReference type="ARBA" id="ARBA00022443"/>
    </source>
</evidence>
<feature type="domain" description="SH3" evidence="18">
    <location>
        <begin position="1354"/>
        <end position="1411"/>
    </location>
</feature>
<dbReference type="PROSITE" id="PS50002">
    <property type="entry name" value="SH3"/>
    <property type="match status" value="1"/>
</dbReference>
<dbReference type="InterPro" id="IPR001589">
    <property type="entry name" value="Actinin_actin-bd_CS"/>
</dbReference>
<dbReference type="PANTHER" id="PTHR23169:SF24">
    <property type="entry name" value="DYSTONIN"/>
    <property type="match status" value="1"/>
</dbReference>
<evidence type="ECO:0000256" key="8">
    <source>
        <dbReference type="ARBA" id="ARBA00022701"/>
    </source>
</evidence>
<proteinExistence type="inferred from homology"/>
<dbReference type="InterPro" id="IPR001715">
    <property type="entry name" value="CH_dom"/>
</dbReference>
<feature type="domain" description="Calponin-homology (CH)" evidence="19">
    <location>
        <begin position="618"/>
        <end position="722"/>
    </location>
</feature>
<dbReference type="Pfam" id="PF17902">
    <property type="entry name" value="SH3_10"/>
    <property type="match status" value="1"/>
</dbReference>
<feature type="coiled-coil region" evidence="16">
    <location>
        <begin position="1137"/>
        <end position="1164"/>
    </location>
</feature>
<dbReference type="CDD" id="cd21236">
    <property type="entry name" value="CH_DYST_rpt1"/>
    <property type="match status" value="1"/>
</dbReference>
<feature type="coiled-coil region" evidence="16">
    <location>
        <begin position="1912"/>
        <end position="2090"/>
    </location>
</feature>
<feature type="coiled-coil region" evidence="16">
    <location>
        <begin position="2149"/>
        <end position="2351"/>
    </location>
</feature>
<evidence type="ECO:0000256" key="14">
    <source>
        <dbReference type="ARBA" id="ARBA00023273"/>
    </source>
</evidence>
<evidence type="ECO:0000256" key="3">
    <source>
        <dbReference type="ARBA" id="ARBA00004316"/>
    </source>
</evidence>
<dbReference type="FunFam" id="1.10.418.10:FF:000002">
    <property type="entry name" value="Microtubule-actin cross-linking factor 1"/>
    <property type="match status" value="1"/>
</dbReference>
<feature type="coiled-coil region" evidence="16">
    <location>
        <begin position="2387"/>
        <end position="2442"/>
    </location>
</feature>
<feature type="compositionally biased region" description="Polar residues" evidence="17">
    <location>
        <begin position="245"/>
        <end position="258"/>
    </location>
</feature>
<evidence type="ECO:0000256" key="16">
    <source>
        <dbReference type="SAM" id="Coils"/>
    </source>
</evidence>
<dbReference type="Gene3D" id="1.20.58.1060">
    <property type="match status" value="1"/>
</dbReference>
<evidence type="ECO:0000256" key="9">
    <source>
        <dbReference type="ARBA" id="ARBA00022737"/>
    </source>
</evidence>
<dbReference type="FunFam" id="1.10.418.10:FF:000017">
    <property type="entry name" value="Microtubule-actin cross-linking factor 1"/>
    <property type="match status" value="1"/>
</dbReference>
<dbReference type="InterPro" id="IPR049538">
    <property type="entry name" value="PCN-like_spectrin-like_rpt"/>
</dbReference>
<dbReference type="GO" id="GO:0008017">
    <property type="term" value="F:microtubule binding"/>
    <property type="evidence" value="ECO:0007669"/>
    <property type="project" value="TreeGrafter"/>
</dbReference>
<name>A0AAW1CCA7_CROAD</name>
<dbReference type="InterPro" id="IPR002017">
    <property type="entry name" value="Spectrin_repeat"/>
</dbReference>
<feature type="compositionally biased region" description="Low complexity" evidence="17">
    <location>
        <begin position="350"/>
        <end position="359"/>
    </location>
</feature>
<dbReference type="InterPro" id="IPR041573">
    <property type="entry name" value="Desmoplakin_Spectrin-like"/>
</dbReference>
<feature type="compositionally biased region" description="Polar residues" evidence="17">
    <location>
        <begin position="1"/>
        <end position="10"/>
    </location>
</feature>
<keyword evidence="6" id="KW-0963">Cytoplasm</keyword>
<dbReference type="FunFam" id="1.20.58.60:FF:000052">
    <property type="entry name" value="dystonin isoform X2"/>
    <property type="match status" value="1"/>
</dbReference>
<comment type="similarity">
    <text evidence="4">Belongs to the plakin or cytolinker family.</text>
</comment>
<dbReference type="Pfam" id="PF00307">
    <property type="entry name" value="CH"/>
    <property type="match status" value="2"/>
</dbReference>
<dbReference type="GO" id="GO:0031581">
    <property type="term" value="P:hemidesmosome assembly"/>
    <property type="evidence" value="ECO:0007669"/>
    <property type="project" value="TreeGrafter"/>
</dbReference>
<evidence type="ECO:0000256" key="12">
    <source>
        <dbReference type="ARBA" id="ARBA00023203"/>
    </source>
</evidence>
<dbReference type="GO" id="GO:0005874">
    <property type="term" value="C:microtubule"/>
    <property type="evidence" value="ECO:0007669"/>
    <property type="project" value="UniProtKB-KW"/>
</dbReference>
<evidence type="ECO:0000256" key="7">
    <source>
        <dbReference type="ARBA" id="ARBA00022553"/>
    </source>
</evidence>
<feature type="region of interest" description="Disordered" evidence="17">
    <location>
        <begin position="200"/>
        <end position="264"/>
    </location>
</feature>
<evidence type="ECO:0000256" key="10">
    <source>
        <dbReference type="ARBA" id="ARBA00022949"/>
    </source>
</evidence>
<dbReference type="Pfam" id="PF21019">
    <property type="entry name" value="Spectrin_3"/>
    <property type="match status" value="1"/>
</dbReference>
<feature type="coiled-coil region" evidence="16">
    <location>
        <begin position="2471"/>
        <end position="2624"/>
    </location>
</feature>
<keyword evidence="21" id="KW-1185">Reference proteome</keyword>
<dbReference type="GO" id="GO:0005737">
    <property type="term" value="C:cytoplasm"/>
    <property type="evidence" value="ECO:0007669"/>
    <property type="project" value="TreeGrafter"/>
</dbReference>
<dbReference type="InterPro" id="IPR018159">
    <property type="entry name" value="Spectrin/alpha-actinin"/>
</dbReference>
<dbReference type="InterPro" id="IPR001452">
    <property type="entry name" value="SH3_domain"/>
</dbReference>
<gene>
    <name evidence="20" type="ORF">NXF25_002508</name>
</gene>
<dbReference type="Pfam" id="PF18373">
    <property type="entry name" value="Spectrin_2"/>
    <property type="match status" value="1"/>
</dbReference>
<feature type="coiled-coil region" evidence="16">
    <location>
        <begin position="1675"/>
        <end position="1709"/>
    </location>
</feature>
<dbReference type="SUPFAM" id="SSF46966">
    <property type="entry name" value="Spectrin repeat"/>
    <property type="match status" value="5"/>
</dbReference>
<dbReference type="InterPro" id="IPR001101">
    <property type="entry name" value="Plectin_repeat"/>
</dbReference>
<keyword evidence="13" id="KW-0206">Cytoskeleton</keyword>
<evidence type="ECO:0000256" key="2">
    <source>
        <dbReference type="ARBA" id="ARBA00004282"/>
    </source>
</evidence>
<dbReference type="Gene3D" id="3.30.160.780">
    <property type="match status" value="1"/>
</dbReference>
<feature type="coiled-coil region" evidence="16">
    <location>
        <begin position="467"/>
        <end position="494"/>
    </location>
</feature>
<evidence type="ECO:0000256" key="11">
    <source>
        <dbReference type="ARBA" id="ARBA00023054"/>
    </source>
</evidence>
<feature type="domain" description="Calponin-homology (CH)" evidence="19">
    <location>
        <begin position="490"/>
        <end position="605"/>
    </location>
</feature>
<evidence type="ECO:0000313" key="21">
    <source>
        <dbReference type="Proteomes" id="UP001474421"/>
    </source>
</evidence>
<protein>
    <submittedName>
        <fullName evidence="20">Dystonin</fullName>
    </submittedName>
</protein>
<dbReference type="SUPFAM" id="SSF47576">
    <property type="entry name" value="Calponin-homology domain, CH-domain"/>
    <property type="match status" value="1"/>
</dbReference>
<dbReference type="GO" id="GO:0016020">
    <property type="term" value="C:membrane"/>
    <property type="evidence" value="ECO:0007669"/>
    <property type="project" value="TreeGrafter"/>
</dbReference>
<dbReference type="Pfam" id="PF21020">
    <property type="entry name" value="Spectrin_4"/>
    <property type="match status" value="1"/>
</dbReference>
<evidence type="ECO:0000256" key="17">
    <source>
        <dbReference type="SAM" id="MobiDB-lite"/>
    </source>
</evidence>
<feature type="region of interest" description="Disordered" evidence="17">
    <location>
        <begin position="435"/>
        <end position="464"/>
    </location>
</feature>
<dbReference type="SUPFAM" id="SSF75399">
    <property type="entry name" value="Plakin repeat"/>
    <property type="match status" value="2"/>
</dbReference>
<feature type="region of interest" description="Disordered" evidence="17">
    <location>
        <begin position="320"/>
        <end position="390"/>
    </location>
</feature>
<feature type="region of interest" description="Disordered" evidence="17">
    <location>
        <begin position="1"/>
        <end position="54"/>
    </location>
</feature>
<evidence type="ECO:0000256" key="6">
    <source>
        <dbReference type="ARBA" id="ARBA00022490"/>
    </source>
</evidence>
<dbReference type="FunFam" id="1.20.58.60:FF:000009">
    <property type="entry name" value="dystonin isoform X1"/>
    <property type="match status" value="1"/>
</dbReference>
<dbReference type="SMART" id="SM00150">
    <property type="entry name" value="SPEC"/>
    <property type="match status" value="4"/>
</dbReference>
<evidence type="ECO:0000256" key="15">
    <source>
        <dbReference type="PROSITE-ProRule" id="PRU00192"/>
    </source>
</evidence>
<keyword evidence="8" id="KW-0493">Microtubule</keyword>
<dbReference type="Gene3D" id="1.20.58.60">
    <property type="match status" value="5"/>
</dbReference>
<sequence length="3288" mass="378449">MSSGNASYRCSISSSADFSDDDDFSQKSGSLSPAPGDTLPWNLPKHERSKRKIHGGSILDPAERAVLRIAAWVPTAASDHGLPPTNDKGREEDLIAVCKSLPELALAEMKPRRRRRRRRGREGTISQPAVPVTARTGLRWPQRRRKPKEAFSAVVDVSGKPEALQTEAVWGAWVRKTDSRRVRRGEGARRVIPGIATTCRERPRRGRVEGRGGGDGQPPLSRGCAWETKTTARKRQEKERRQGGLINNASSAEETSLPQRGEKHRPAKVPFLAGRQPPCSANPAFCLEWTLRAEATRVDFGIKTRCDLRYAARGTALLKARAGSERMRQSLRTDCGRRRGKPRAGGHLQSRPVASVNASPSPPSPRRLGGRALPKPRSRKLVKSEREEARSRLAAHTCSHAAGGGGLGVSSVHLLRDSLPSLPPSWAALPLSLSKASRRPRASARPDRDRVKTSTMAGSVSPGGRAYTEEQEYLQAYEDVLEKYKDERDKVQKKTFTKWINQHLLKVRKHVNDLYEDLRDGHNLISLLEVLSGDTLPRERDFLKTLRLPREKGRMRFHRLQNVQIALDYLKRRQVKLVNIRNDDITDGNPKLTLGLIWTIILHFQISDIHVTGESEDMSAKERLLLWTQQITEGYAGVRCENFTTCWRDGRLFNAIIHKYRPDLVDMNTVAVQSNLANLEHAFFVAEKLGVARLLDPEDVDVSSPDEKSVITYVSSLYDAFPKVPEGGEGISAHDVEVKWIEYQNMVNYLIQWIRHHATIMIDRAFPNNPVELKALYNQYLQFKETEIPPKEIDKSKIKHLYKLLEVWIEFGRIKLPQGYHPNDIEKEWGKLIIAMLEREKMLRPEVERLDMLQQIANRVQRDSLSCEDKLMLARNATQSDRKRLEAGLQFQNEAEIAGYLLECENLLRQQVMDAQILTDGKYYQADQLVQRVAKLRDNLMALKAECSSIYNKGRILTTEQTKMMISGITQSLNSGFAPSLSPNLNSGLSQGLSPSLTSSSLTSGLSSGFSPRVTPAITPAYTPGFPPRLIQSYVTGVDTGALQTLKLTQIRKPLMKSAFIDQNLTEEEVNMKFVQDLLRWVDEMQVQLDRAEWGSDLPGVESHVENHKNVHKAIEEFESSLKEAKISEIQMTAPLKLSYTEKLHKLESQYAKLLNASRNQERHLDTLHNFVSRATRELIWLNEKEEEEVAHDWSERNTNIARKKEYHADLMRELDQKEEVIKSVQEIAEQLLFENHPARLTIEAYRAAMQTQWSWILQLCQCVEQHLRENTAYFEFFSDAKEALDYLKNLRDAVHRKYNCDRSSSIHKLEDMIQESMEEKEQLLQYKSTVAGLVGRAKAIVQLRPRNPENSLKTSIPIKAICDYRQIEITIYKDDECVLASNSHRAKWKVISPSGNEAMVPSVCFTIPPPNKEAIDTANRIEQQYQNVLSLWHESHINLKSVVSWHYLTTEIETVRASNVASIKTLLPGEHQQVLSNLQSRFDDFLEDSQESKIFSVADIAQLEREVNVCKQYYQELLKSAEREEHEESVYNLYISEVRNIRLRLENCEDRLIRQIRTPLERDDLPESVFRISEQEKLKKELDRLKDDLETITDKCNDFFSQAAGSPSVPTLRSELNLVIQNMNQVYSMSSIYIEKLKTVNLVLKNTQGAETLVKQYETKLCEEDPLTADKSNIENLMGTLKQWRAEVDEKREVFHALEDELQKAKAISDQMFKTHKERDLDFDWHKEKADQLTERWQNVHSQIENRLRDLETINKSLKYYRDTYGALDNWIKQVEETQQKFQENPPQNSKALAKQLNEQKLLVSEIEMKQNKLDECQKYSEQYSTAVKDYELQTMTYRAMVDSQQKSPVKRRRMQSSSDFIIQEFMDLRTRYTALITLMTQYIKFAGDSLKRLEEEETLKNKEALVRGEFSNLEEQQKAVLNENKKLMARINKLEKALEEIRKQKLQLEEELPKAKEDAERELRKQQKKTEEICLQKAKAEQEVKRISMELEDVLKEKEAAEQELERVKQLTLKAEVQRNAVEENLRAFRIQLEESNMIRKTFEEHLRRKDTSLQDLEQQKKALMEELKKKTAEEEKLMKLIKEMERDLEMQGSSVKNKFREKEITDIRRQITIIGRETCSDIFREKQDIKNIEEFQQIVDELTVANKKSEKIIKDLKYELHELELQNASSEEKARLLKEKLDEANHSLRRLKIELDQKELIEQGYLEQLKELDKQLQKATGKAEEVMQESMELKRINMNYQEDLRSLQKEKAQLKRELEELTRTQTEIEITLQQLRSQIASLQQEKMIAEQRTISCKGEASNLQEQFRKLQEQLLQKTREEKESHLTIQRLKDDLADSNHLVEKLKQKVEELTRWNSETKIMMTEVHTESERIVLERQIIDRKNDELKVLVDSFKEQLRVTNEELHKQIIIEQEHLDKIKRLEDELVNAKDVINEYKQKCDRDITYNMNTEMELRNLNTQVSTFTMEIKMNEQKIQQQQAHIQELNNKIKKLQDDFHQKTLDEQTTRKKMALLQEESIKYKHSAEEFKKKFDKLLESHNIAENDISGIRMECITLQQEKHMAQENIKMYQIQIEDLQNRLQKCRDQLQQGKHAEMEHLQKYRKLEEEFLMQKRTMEHLKHQIDLQKREHCNQLRLFQNEISKKNIHSRHEESYEMGLGKQLHPLEIANSKQYGVHAEASTFNQENGKTFGNEGRLLEGYRASEGFRSEDISKSSTALEEKQAKEIPIEYDKIKFQGLREEVNARQLIEVKLLDLTTAGQLHSGKKAIAEVQKDLEIFLTKPTAVAGLYIEASKNKISLASAAKQRIIDKTSALALLEAQAATGFIIDPITGKKLSVDESVISGLVDYEWKTRLLEAEKAVSGYQFSGKKLSVYQAVESRILERQKGKNILEAQIATGGVIDPIRSVRVPPQIAVELGLLNNTMFKYLHEPSSNKKSFENPNNGQAMYYSDLLKLCVLDVASKCFLLPVGERKTSTPSAEKIHKVSVVDVNTGVEMTSYEAYKKSLIDKSMYLELSGQEFQWKESTCFDASGNSYFVLTDLKTGLQFNIDEALIAGKIDRVSVSKYKEGHLTASELGDILLTNSKPHTDLHSPIAGVWLPETNERMSIAKASRKNLVDRNTALRCLEAQTCTGGVIDPLTGKRYPVAEALQRELIDEACAKHLQQCELVFSGIEHPLSNSILSVTEAINKNFLDKEVGTRCLEYQHLTGGLIDPKSHSRLSMEDAIKNGLIDAVTATKTQDDKFYVKSLMCPKTKKQLTYQEALQGAVFDCYTGLRLLEASEMISS</sequence>
<dbReference type="CDD" id="cd21239">
    <property type="entry name" value="CH_DYST_rpt2"/>
    <property type="match status" value="1"/>
</dbReference>
<feature type="non-terminal residue" evidence="20">
    <location>
        <position position="3288"/>
    </location>
</feature>
<evidence type="ECO:0000256" key="4">
    <source>
        <dbReference type="ARBA" id="ARBA00009109"/>
    </source>
</evidence>
<evidence type="ECO:0000259" key="19">
    <source>
        <dbReference type="PROSITE" id="PS50021"/>
    </source>
</evidence>
<keyword evidence="9" id="KW-0677">Repeat</keyword>
<dbReference type="InterPro" id="IPR043197">
    <property type="entry name" value="Plakin"/>
</dbReference>